<evidence type="ECO:0000313" key="2">
    <source>
        <dbReference type="Proteomes" id="UP000446768"/>
    </source>
</evidence>
<sequence length="53" mass="5538">MAGSSCHNHSLGKIALSEMIVSKNNGIYITVGPAGHADLVATSNHFSCIIEQI</sequence>
<dbReference type="RefSeq" id="WP_154381947.1">
    <property type="nucleotide sequence ID" value="NZ_WKJJ01000032.1"/>
</dbReference>
<reference evidence="1 2" key="1">
    <citation type="submission" date="2019-11" db="EMBL/GenBank/DDBJ databases">
        <title>Novel species isolated from a subtropical stream in China.</title>
        <authorList>
            <person name="Lu H."/>
        </authorList>
    </citation>
    <scope>NUCLEOTIDE SEQUENCE [LARGE SCALE GENOMIC DNA]</scope>
    <source>
        <strain evidence="1 2">FT92W</strain>
    </source>
</reference>
<evidence type="ECO:0000313" key="1">
    <source>
        <dbReference type="EMBL" id="MRV76445.1"/>
    </source>
</evidence>
<keyword evidence="2" id="KW-1185">Reference proteome</keyword>
<dbReference type="Proteomes" id="UP000446768">
    <property type="component" value="Unassembled WGS sequence"/>
</dbReference>
<proteinExistence type="predicted"/>
<protein>
    <submittedName>
        <fullName evidence="1">Uncharacterized protein</fullName>
    </submittedName>
</protein>
<dbReference type="AlphaFoldDB" id="A0A7X2IV05"/>
<organism evidence="1 2">
    <name type="scientific">Pseudoduganella rivuli</name>
    <dbReference type="NCBI Taxonomy" id="2666085"/>
    <lineage>
        <taxon>Bacteria</taxon>
        <taxon>Pseudomonadati</taxon>
        <taxon>Pseudomonadota</taxon>
        <taxon>Betaproteobacteria</taxon>
        <taxon>Burkholderiales</taxon>
        <taxon>Oxalobacteraceae</taxon>
        <taxon>Telluria group</taxon>
        <taxon>Pseudoduganella</taxon>
    </lineage>
</organism>
<gene>
    <name evidence="1" type="ORF">GJ700_32515</name>
</gene>
<accession>A0A7X2IV05</accession>
<name>A0A7X2IV05_9BURK</name>
<comment type="caution">
    <text evidence="1">The sequence shown here is derived from an EMBL/GenBank/DDBJ whole genome shotgun (WGS) entry which is preliminary data.</text>
</comment>
<dbReference type="EMBL" id="WKJJ01000032">
    <property type="protein sequence ID" value="MRV76445.1"/>
    <property type="molecule type" value="Genomic_DNA"/>
</dbReference>